<reference evidence="1" key="1">
    <citation type="submission" date="2021-04" db="EMBL/GenBank/DDBJ databases">
        <title>Dactylosporangium aurantiacum NRRL B-8018 full assembly.</title>
        <authorList>
            <person name="Hartkoorn R.C."/>
            <person name="Beaudoing E."/>
            <person name="Hot D."/>
        </authorList>
    </citation>
    <scope>NUCLEOTIDE SEQUENCE</scope>
    <source>
        <strain evidence="1">NRRL B-8018</strain>
    </source>
</reference>
<protein>
    <submittedName>
        <fullName evidence="1">Uncharacterized protein</fullName>
    </submittedName>
</protein>
<evidence type="ECO:0000313" key="1">
    <source>
        <dbReference type="EMBL" id="UWZ58799.1"/>
    </source>
</evidence>
<dbReference type="KEGG" id="daur:Daura_23100"/>
<dbReference type="EMBL" id="CP073767">
    <property type="protein sequence ID" value="UWZ58799.1"/>
    <property type="molecule type" value="Genomic_DNA"/>
</dbReference>
<dbReference type="Proteomes" id="UP001058003">
    <property type="component" value="Chromosome"/>
</dbReference>
<gene>
    <name evidence="1" type="ORF">Daura_23100</name>
</gene>
<evidence type="ECO:0000313" key="2">
    <source>
        <dbReference type="Proteomes" id="UP001058003"/>
    </source>
</evidence>
<accession>A0A9Q9IMC5</accession>
<proteinExistence type="predicted"/>
<name>A0A9Q9IMC5_9ACTN</name>
<dbReference type="OrthoDB" id="3211048at2"/>
<sequence>MTTPPAVPPHLLDRPLAGGLVVPWITPVTNAGVSLFGNIAEANQHRCLRERRCQICGRHLPDTAVLFARRSDLLLQCTSEPATCPPCAVYSARACPMLSGARTTYRSGTHPALADAPADPQRRLRQSAAAERWFAVHVQQYTVIRHPEVPDTLAASWRRIPPLRIDPALAIGGPAA</sequence>
<keyword evidence="2" id="KW-1185">Reference proteome</keyword>
<organism evidence="1 2">
    <name type="scientific">Dactylosporangium aurantiacum</name>
    <dbReference type="NCBI Taxonomy" id="35754"/>
    <lineage>
        <taxon>Bacteria</taxon>
        <taxon>Bacillati</taxon>
        <taxon>Actinomycetota</taxon>
        <taxon>Actinomycetes</taxon>
        <taxon>Micromonosporales</taxon>
        <taxon>Micromonosporaceae</taxon>
        <taxon>Dactylosporangium</taxon>
    </lineage>
</organism>
<dbReference type="AlphaFoldDB" id="A0A9Q9IMC5"/>
<dbReference type="RefSeq" id="WP_033361614.1">
    <property type="nucleotide sequence ID" value="NZ_CP073767.1"/>
</dbReference>